<dbReference type="GO" id="GO:0016020">
    <property type="term" value="C:membrane"/>
    <property type="evidence" value="ECO:0007669"/>
    <property type="project" value="UniProtKB-SubCell"/>
</dbReference>
<sequence length="126" mass="14445">MPLNVMKTRMMNAPSGIYNNLMDYFKDIFTVGPSGFFKGFVPTFIRLGPHTILMNLSYGNDNKDYEHSYQEKWRIVSPRKILPMILLNKSLLSTIDSVINIDLLRTTAVGSTILHFGINNRFNITQ</sequence>
<dbReference type="AlphaFoldDB" id="A0A814DN94"/>
<feature type="repeat" description="Solcar" evidence="5">
    <location>
        <begin position="1"/>
        <end position="64"/>
    </location>
</feature>
<evidence type="ECO:0000256" key="2">
    <source>
        <dbReference type="ARBA" id="ARBA00006375"/>
    </source>
</evidence>
<reference evidence="7" key="1">
    <citation type="submission" date="2021-02" db="EMBL/GenBank/DDBJ databases">
        <authorList>
            <person name="Nowell W R."/>
        </authorList>
    </citation>
    <scope>NUCLEOTIDE SEQUENCE</scope>
</reference>
<dbReference type="InterPro" id="IPR023395">
    <property type="entry name" value="MCP_dom_sf"/>
</dbReference>
<evidence type="ECO:0000256" key="1">
    <source>
        <dbReference type="ARBA" id="ARBA00004141"/>
    </source>
</evidence>
<dbReference type="Pfam" id="PF00153">
    <property type="entry name" value="Mito_carr"/>
    <property type="match status" value="1"/>
</dbReference>
<dbReference type="Gene3D" id="1.50.40.10">
    <property type="entry name" value="Mitochondrial carrier domain"/>
    <property type="match status" value="1"/>
</dbReference>
<evidence type="ECO:0000256" key="5">
    <source>
        <dbReference type="PROSITE-ProRule" id="PRU00282"/>
    </source>
</evidence>
<dbReference type="Proteomes" id="UP000663870">
    <property type="component" value="Unassembled WGS sequence"/>
</dbReference>
<gene>
    <name evidence="7" type="ORF">JXQ802_LOCUS12039</name>
</gene>
<proteinExistence type="inferred from homology"/>
<keyword evidence="3 5" id="KW-0812">Transmembrane</keyword>
<organism evidence="7 8">
    <name type="scientific">Rotaria sordida</name>
    <dbReference type="NCBI Taxonomy" id="392033"/>
    <lineage>
        <taxon>Eukaryota</taxon>
        <taxon>Metazoa</taxon>
        <taxon>Spiralia</taxon>
        <taxon>Gnathifera</taxon>
        <taxon>Rotifera</taxon>
        <taxon>Eurotatoria</taxon>
        <taxon>Bdelloidea</taxon>
        <taxon>Philodinida</taxon>
        <taxon>Philodinidae</taxon>
        <taxon>Rotaria</taxon>
    </lineage>
</organism>
<comment type="subcellular location">
    <subcellularLocation>
        <location evidence="1">Membrane</location>
        <topology evidence="1">Multi-pass membrane protein</topology>
    </subcellularLocation>
</comment>
<evidence type="ECO:0000313" key="8">
    <source>
        <dbReference type="Proteomes" id="UP000663870"/>
    </source>
</evidence>
<evidence type="ECO:0000256" key="6">
    <source>
        <dbReference type="RuleBase" id="RU000488"/>
    </source>
</evidence>
<evidence type="ECO:0000256" key="4">
    <source>
        <dbReference type="ARBA" id="ARBA00023136"/>
    </source>
</evidence>
<dbReference type="InterPro" id="IPR018108">
    <property type="entry name" value="MCP_transmembrane"/>
</dbReference>
<protein>
    <submittedName>
        <fullName evidence="7">Uncharacterized protein</fullName>
    </submittedName>
</protein>
<keyword evidence="6" id="KW-0813">Transport</keyword>
<accession>A0A814DN94</accession>
<dbReference type="SUPFAM" id="SSF103506">
    <property type="entry name" value="Mitochondrial carrier"/>
    <property type="match status" value="1"/>
</dbReference>
<evidence type="ECO:0000313" key="7">
    <source>
        <dbReference type="EMBL" id="CAF0957963.1"/>
    </source>
</evidence>
<evidence type="ECO:0000256" key="3">
    <source>
        <dbReference type="ARBA" id="ARBA00022692"/>
    </source>
</evidence>
<dbReference type="EMBL" id="CAJNOL010000244">
    <property type="protein sequence ID" value="CAF0957963.1"/>
    <property type="molecule type" value="Genomic_DNA"/>
</dbReference>
<keyword evidence="8" id="KW-1185">Reference proteome</keyword>
<name>A0A814DN94_9BILA</name>
<dbReference type="PROSITE" id="PS50920">
    <property type="entry name" value="SOLCAR"/>
    <property type="match status" value="1"/>
</dbReference>
<keyword evidence="4 5" id="KW-0472">Membrane</keyword>
<comment type="caution">
    <text evidence="7">The sequence shown here is derived from an EMBL/GenBank/DDBJ whole genome shotgun (WGS) entry which is preliminary data.</text>
</comment>
<comment type="similarity">
    <text evidence="2 6">Belongs to the mitochondrial carrier (TC 2.A.29) family.</text>
</comment>